<evidence type="ECO:0000313" key="3">
    <source>
        <dbReference type="Proteomes" id="UP001224359"/>
    </source>
</evidence>
<comment type="caution">
    <text evidence="2">The sequence shown here is derived from an EMBL/GenBank/DDBJ whole genome shotgun (WGS) entry which is preliminary data.</text>
</comment>
<accession>A0ABT9VGP6</accession>
<dbReference type="InterPro" id="IPR001633">
    <property type="entry name" value="EAL_dom"/>
</dbReference>
<dbReference type="InterPro" id="IPR035919">
    <property type="entry name" value="EAL_sf"/>
</dbReference>
<sequence length="335" mass="38752">MLCHLCGTISPLPKEGSIFVHQETNAYQQLINHPSLSSDYNEAFLQMHFQNHDHLIELLSPLIETVSETDWIRVYGHDLNEHPIHLTIQHLYHRILNPEFVELIDNEAFEAHLQPIYHLQSEELYGYESLLRIHQNIVNPGNLFQFAQNAGLHSYLDQRARRLAIQTKADRIGPGYYLFINFLPSSIYNPEFCLKHTFQTIEEFNVPKNELVFEVVETEYIDDMSHLESILTQYKQSGMRVALDDVGSGYNNLDVLNQLNTDIIKIDRGYVRDCHINKANQDFIDRAIDIADQLNLTILAEGIETEDEMKWLQARGVHLAQGFYLGKPSANIIHE</sequence>
<reference evidence="2 3" key="1">
    <citation type="submission" date="2023-07" db="EMBL/GenBank/DDBJ databases">
        <title>Genomic Encyclopedia of Type Strains, Phase IV (KMG-IV): sequencing the most valuable type-strain genomes for metagenomic binning, comparative biology and taxonomic classification.</title>
        <authorList>
            <person name="Goeker M."/>
        </authorList>
    </citation>
    <scope>NUCLEOTIDE SEQUENCE [LARGE SCALE GENOMIC DNA]</scope>
    <source>
        <strain evidence="2 3">DSM 16460</strain>
    </source>
</reference>
<dbReference type="Gene3D" id="3.20.20.450">
    <property type="entry name" value="EAL domain"/>
    <property type="match status" value="1"/>
</dbReference>
<dbReference type="PANTHER" id="PTHR33121">
    <property type="entry name" value="CYCLIC DI-GMP PHOSPHODIESTERASE PDEF"/>
    <property type="match status" value="1"/>
</dbReference>
<proteinExistence type="predicted"/>
<keyword evidence="3" id="KW-1185">Reference proteome</keyword>
<dbReference type="PANTHER" id="PTHR33121:SF15">
    <property type="entry name" value="BLUE LIGHT- AND TEMPERATURE-REGULATED ANTIREPRESSOR BLUF"/>
    <property type="match status" value="1"/>
</dbReference>
<dbReference type="SMART" id="SM00052">
    <property type="entry name" value="EAL"/>
    <property type="match status" value="1"/>
</dbReference>
<organism evidence="2 3">
    <name type="scientific">Alkalibacillus salilacus</name>
    <dbReference type="NCBI Taxonomy" id="284582"/>
    <lineage>
        <taxon>Bacteria</taxon>
        <taxon>Bacillati</taxon>
        <taxon>Bacillota</taxon>
        <taxon>Bacilli</taxon>
        <taxon>Bacillales</taxon>
        <taxon>Bacillaceae</taxon>
        <taxon>Alkalibacillus</taxon>
    </lineage>
</organism>
<dbReference type="EMBL" id="JAUSTQ010000009">
    <property type="protein sequence ID" value="MDQ0160128.1"/>
    <property type="molecule type" value="Genomic_DNA"/>
</dbReference>
<evidence type="ECO:0000313" key="2">
    <source>
        <dbReference type="EMBL" id="MDQ0160128.1"/>
    </source>
</evidence>
<evidence type="ECO:0000259" key="1">
    <source>
        <dbReference type="PROSITE" id="PS50883"/>
    </source>
</evidence>
<gene>
    <name evidence="2" type="ORF">J2S77_002130</name>
</gene>
<dbReference type="PROSITE" id="PS50883">
    <property type="entry name" value="EAL"/>
    <property type="match status" value="1"/>
</dbReference>
<dbReference type="Pfam" id="PF00563">
    <property type="entry name" value="EAL"/>
    <property type="match status" value="1"/>
</dbReference>
<name>A0ABT9VGP6_9BACI</name>
<protein>
    <submittedName>
        <fullName evidence="2">EAL domain-containing protein (Putative c-di-GMP-specific phosphodiesterase class I)</fullName>
    </submittedName>
</protein>
<dbReference type="SUPFAM" id="SSF141868">
    <property type="entry name" value="EAL domain-like"/>
    <property type="match status" value="1"/>
</dbReference>
<dbReference type="InterPro" id="IPR050706">
    <property type="entry name" value="Cyclic-di-GMP_PDE-like"/>
</dbReference>
<dbReference type="Proteomes" id="UP001224359">
    <property type="component" value="Unassembled WGS sequence"/>
</dbReference>
<feature type="domain" description="EAL" evidence="1">
    <location>
        <begin position="93"/>
        <end position="335"/>
    </location>
</feature>
<dbReference type="CDD" id="cd01948">
    <property type="entry name" value="EAL"/>
    <property type="match status" value="1"/>
</dbReference>
<dbReference type="RefSeq" id="WP_306977141.1">
    <property type="nucleotide sequence ID" value="NZ_JAUSTQ010000009.1"/>
</dbReference>